<accession>A0A1G8Q8H5</accession>
<proteinExistence type="predicted"/>
<feature type="transmembrane region" description="Helical" evidence="1">
    <location>
        <begin position="38"/>
        <end position="60"/>
    </location>
</feature>
<feature type="transmembrane region" description="Helical" evidence="1">
    <location>
        <begin position="148"/>
        <end position="168"/>
    </location>
</feature>
<dbReference type="Proteomes" id="UP000183255">
    <property type="component" value="Unassembled WGS sequence"/>
</dbReference>
<dbReference type="EMBL" id="FNDZ01000006">
    <property type="protein sequence ID" value="SDJ00410.1"/>
    <property type="molecule type" value="Genomic_DNA"/>
</dbReference>
<protein>
    <submittedName>
        <fullName evidence="2">Uncharacterized membrane protein</fullName>
    </submittedName>
</protein>
<dbReference type="InterPro" id="IPR010540">
    <property type="entry name" value="CmpB_TMEM229"/>
</dbReference>
<organism evidence="2 3">
    <name type="scientific">Proteiniclasticum ruminis</name>
    <dbReference type="NCBI Taxonomy" id="398199"/>
    <lineage>
        <taxon>Bacteria</taxon>
        <taxon>Bacillati</taxon>
        <taxon>Bacillota</taxon>
        <taxon>Clostridia</taxon>
        <taxon>Eubacteriales</taxon>
        <taxon>Clostridiaceae</taxon>
        <taxon>Proteiniclasticum</taxon>
    </lineage>
</organism>
<keyword evidence="1" id="KW-0812">Transmembrane</keyword>
<dbReference type="Pfam" id="PF06541">
    <property type="entry name" value="ABC_trans_CmpB"/>
    <property type="match status" value="1"/>
</dbReference>
<name>A0A1G8Q8H5_9CLOT</name>
<gene>
    <name evidence="2" type="ORF">SAMN05421804_10650</name>
</gene>
<feature type="transmembrane region" description="Helical" evidence="1">
    <location>
        <begin position="109"/>
        <end position="128"/>
    </location>
</feature>
<feature type="transmembrane region" description="Helical" evidence="1">
    <location>
        <begin position="66"/>
        <end position="88"/>
    </location>
</feature>
<keyword evidence="1" id="KW-0472">Membrane</keyword>
<reference evidence="2 3" key="1">
    <citation type="submission" date="2016-10" db="EMBL/GenBank/DDBJ databases">
        <authorList>
            <person name="de Groot N.N."/>
        </authorList>
    </citation>
    <scope>NUCLEOTIDE SEQUENCE [LARGE SCALE GENOMIC DNA]</scope>
    <source>
        <strain evidence="2 3">CGMCC 1.5058</strain>
    </source>
</reference>
<keyword evidence="1" id="KW-1133">Transmembrane helix</keyword>
<evidence type="ECO:0000256" key="1">
    <source>
        <dbReference type="SAM" id="Phobius"/>
    </source>
</evidence>
<evidence type="ECO:0000313" key="3">
    <source>
        <dbReference type="Proteomes" id="UP000183255"/>
    </source>
</evidence>
<evidence type="ECO:0000313" key="2">
    <source>
        <dbReference type="EMBL" id="SDJ00410.1"/>
    </source>
</evidence>
<sequence>MYVTLIAYFLYFIIYSFLGWLYESILCSITGKKLVNRGFLNGPVCPVYGFGALLIVLVFYGKETSLLPLFLSSMVLTSVVEYFTAVLLEKLFHARWWDYSGRPFNIHGRVYLTGALVFATLSVFIIRFLHPFVESMIGTLSTGSKTTISFTLFLILLIDLFITVRHLLLLRLRISAVRDEFDRLVKEGELKLDELRQILQTKLEGTVLYTDRVKALFQKGRYQNRRIFNAFPNLTALKNNEIFSKLKSSFLENKKKLDDKIRNFNNHL</sequence>
<feature type="transmembrane region" description="Helical" evidence="1">
    <location>
        <begin position="6"/>
        <end position="26"/>
    </location>
</feature>
<dbReference type="AlphaFoldDB" id="A0A1G8Q8H5"/>